<comment type="caution">
    <text evidence="1">The sequence shown here is derived from an EMBL/GenBank/DDBJ whole genome shotgun (WGS) entry which is preliminary data.</text>
</comment>
<protein>
    <submittedName>
        <fullName evidence="1">Uncharacterized protein</fullName>
    </submittedName>
</protein>
<accession>A0A9X5E153</accession>
<name>A0A9X5E153_9CYAN</name>
<dbReference type="EMBL" id="JTJC03000001">
    <property type="protein sequence ID" value="NHC33339.1"/>
    <property type="molecule type" value="Genomic_DNA"/>
</dbReference>
<reference evidence="1 2" key="1">
    <citation type="journal article" date="2015" name="Genome Announc.">
        <title>Draft Genome Sequence of the Terrestrial Cyanobacterium Scytonema millei VB511283, Isolated from Eastern India.</title>
        <authorList>
            <person name="Sen D."/>
            <person name="Chandrababunaidu M.M."/>
            <person name="Singh D."/>
            <person name="Sanghi N."/>
            <person name="Ghorai A."/>
            <person name="Mishra G.P."/>
            <person name="Madduluri M."/>
            <person name="Adhikary S.P."/>
            <person name="Tripathy S."/>
        </authorList>
    </citation>
    <scope>NUCLEOTIDE SEQUENCE [LARGE SCALE GENOMIC DNA]</scope>
    <source>
        <strain evidence="1 2">VB511283</strain>
    </source>
</reference>
<keyword evidence="2" id="KW-1185">Reference proteome</keyword>
<proteinExistence type="predicted"/>
<dbReference type="RefSeq" id="WP_165587597.1">
    <property type="nucleotide sequence ID" value="NZ_JTJC03000001.1"/>
</dbReference>
<gene>
    <name evidence="1" type="ORF">QH73_0001430</name>
</gene>
<organism evidence="1 2">
    <name type="scientific">Scytonema millei VB511283</name>
    <dbReference type="NCBI Taxonomy" id="1245923"/>
    <lineage>
        <taxon>Bacteria</taxon>
        <taxon>Bacillati</taxon>
        <taxon>Cyanobacteriota</taxon>
        <taxon>Cyanophyceae</taxon>
        <taxon>Nostocales</taxon>
        <taxon>Scytonemataceae</taxon>
        <taxon>Scytonema</taxon>
    </lineage>
</organism>
<evidence type="ECO:0000313" key="1">
    <source>
        <dbReference type="EMBL" id="NHC33339.1"/>
    </source>
</evidence>
<sequence>MKRKKVIQVSTGMATRIVSHQVFSNNQLPLMSVTPVRGCLKSFEG</sequence>
<dbReference type="Proteomes" id="UP000031532">
    <property type="component" value="Unassembled WGS sequence"/>
</dbReference>
<evidence type="ECO:0000313" key="2">
    <source>
        <dbReference type="Proteomes" id="UP000031532"/>
    </source>
</evidence>
<dbReference type="AlphaFoldDB" id="A0A9X5E153"/>